<name>A0A0D1VX46_9EURO</name>
<dbReference type="InterPro" id="IPR045017">
    <property type="entry name" value="DECR2-like"/>
</dbReference>
<dbReference type="GO" id="GO:0009062">
    <property type="term" value="P:fatty acid catabolic process"/>
    <property type="evidence" value="ECO:0007669"/>
    <property type="project" value="InterPro"/>
</dbReference>
<protein>
    <recommendedName>
        <fullName evidence="3">2,4-dienoyl-CoA reductase [(3E)-enoyl-CoA-producing]</fullName>
        <ecNumber evidence="3">1.3.1.124</ecNumber>
    </recommendedName>
</protein>
<comment type="catalytic activity">
    <reaction evidence="4">
        <text>a (2E,4E)-dienoyl-CoA + NADPH + H(+) = a 4,5-saturated-(3E)-enoyl-CoA + NADP(+)</text>
        <dbReference type="Rhea" id="RHEA:45912"/>
        <dbReference type="ChEBI" id="CHEBI:15378"/>
        <dbReference type="ChEBI" id="CHEBI:57783"/>
        <dbReference type="ChEBI" id="CHEBI:58349"/>
        <dbReference type="ChEBI" id="CHEBI:85101"/>
        <dbReference type="ChEBI" id="CHEBI:85493"/>
        <dbReference type="EC" id="1.3.1.124"/>
    </reaction>
</comment>
<dbReference type="GO" id="GO:0008670">
    <property type="term" value="F:2,4-dienoyl-CoA reductase (NADPH) activity"/>
    <property type="evidence" value="ECO:0007669"/>
    <property type="project" value="InterPro"/>
</dbReference>
<evidence type="ECO:0000256" key="2">
    <source>
        <dbReference type="ARBA" id="ARBA00023002"/>
    </source>
</evidence>
<dbReference type="Proteomes" id="UP000053599">
    <property type="component" value="Unassembled WGS sequence"/>
</dbReference>
<dbReference type="EMBL" id="KN846953">
    <property type="protein sequence ID" value="KIV80865.1"/>
    <property type="molecule type" value="Genomic_DNA"/>
</dbReference>
<dbReference type="PANTHER" id="PTHR43296:SF2">
    <property type="entry name" value="PEROXISOMAL 2,4-DIENOYL-COA REDUCTASE [(3E)-ENOYL-COA-PRODUCING]"/>
    <property type="match status" value="1"/>
</dbReference>
<dbReference type="GO" id="GO:0005777">
    <property type="term" value="C:peroxisome"/>
    <property type="evidence" value="ECO:0007669"/>
    <property type="project" value="TreeGrafter"/>
</dbReference>
<accession>A0A0D1VX46</accession>
<keyword evidence="2" id="KW-0560">Oxidoreductase</keyword>
<dbReference type="InterPro" id="IPR002347">
    <property type="entry name" value="SDR_fam"/>
</dbReference>
<proteinExistence type="predicted"/>
<dbReference type="EC" id="1.3.1.124" evidence="3"/>
<organism evidence="6 7">
    <name type="scientific">Exophiala sideris</name>
    <dbReference type="NCBI Taxonomy" id="1016849"/>
    <lineage>
        <taxon>Eukaryota</taxon>
        <taxon>Fungi</taxon>
        <taxon>Dikarya</taxon>
        <taxon>Ascomycota</taxon>
        <taxon>Pezizomycotina</taxon>
        <taxon>Eurotiomycetes</taxon>
        <taxon>Chaetothyriomycetidae</taxon>
        <taxon>Chaetothyriales</taxon>
        <taxon>Herpotrichiellaceae</taxon>
        <taxon>Exophiala</taxon>
    </lineage>
</organism>
<dbReference type="InterPro" id="IPR036291">
    <property type="entry name" value="NAD(P)-bd_dom_sf"/>
</dbReference>
<evidence type="ECO:0000256" key="3">
    <source>
        <dbReference type="ARBA" id="ARBA00026117"/>
    </source>
</evidence>
<dbReference type="STRING" id="1016849.A0A0D1VX46"/>
<dbReference type="PRINTS" id="PR00081">
    <property type="entry name" value="GDHRDH"/>
</dbReference>
<gene>
    <name evidence="6" type="ORF">PV11_08340</name>
</gene>
<evidence type="ECO:0000256" key="5">
    <source>
        <dbReference type="ARBA" id="ARBA00048340"/>
    </source>
</evidence>
<evidence type="ECO:0000256" key="4">
    <source>
        <dbReference type="ARBA" id="ARBA00048009"/>
    </source>
</evidence>
<evidence type="ECO:0000256" key="1">
    <source>
        <dbReference type="ARBA" id="ARBA00022857"/>
    </source>
</evidence>
<dbReference type="Gene3D" id="3.40.50.720">
    <property type="entry name" value="NAD(P)-binding Rossmann-like Domain"/>
    <property type="match status" value="1"/>
</dbReference>
<dbReference type="AlphaFoldDB" id="A0A0D1VX46"/>
<sequence>MASTASPVAPESYISKIWPQGIFENRVVFCTGGSGDICSSQVRALVYLGANACIVGRNEGKAERVAASIAKARPGAKVLGIGNIDVRKVESLEAAVSKCVSTLGGIDFVIAGAAGNFLVPLINLSTNAFKSIIDIDLMGSWNTANAAMPYLLNSAAKYPGAGGRILFMSATLHYTGGPLNTHGVVAKAGVDALSAQLAIELGPRGITSNVIAPGVVDGTEGERRLFQDARGEMMGKVPTGRLGTVKDVNNATVFLLSETGDFVNGSVQVVDGGAWRVGPQVGAGAEYPASVLVERKATKL</sequence>
<dbReference type="HOGENOM" id="CLU_010194_1_2_1"/>
<dbReference type="OrthoDB" id="2136131at2759"/>
<comment type="catalytic activity">
    <reaction evidence="5">
        <text>a (2E,4Z)-dienoyl-CoA + NADPH + H(+) = a 4,5-saturated-(3E)-enoyl-CoA + NADP(+)</text>
        <dbReference type="Rhea" id="RHEA:61892"/>
        <dbReference type="ChEBI" id="CHEBI:15378"/>
        <dbReference type="ChEBI" id="CHEBI:57783"/>
        <dbReference type="ChEBI" id="CHEBI:58349"/>
        <dbReference type="ChEBI" id="CHEBI:85099"/>
        <dbReference type="ChEBI" id="CHEBI:85493"/>
        <dbReference type="EC" id="1.3.1.124"/>
    </reaction>
</comment>
<dbReference type="Pfam" id="PF13561">
    <property type="entry name" value="adh_short_C2"/>
    <property type="match status" value="1"/>
</dbReference>
<reference evidence="6 7" key="1">
    <citation type="submission" date="2015-01" db="EMBL/GenBank/DDBJ databases">
        <title>The Genome Sequence of Exophiala sideris CBS121828.</title>
        <authorList>
            <consortium name="The Broad Institute Genomics Platform"/>
            <person name="Cuomo C."/>
            <person name="de Hoog S."/>
            <person name="Gorbushina A."/>
            <person name="Stielow B."/>
            <person name="Teixiera M."/>
            <person name="Abouelleil A."/>
            <person name="Chapman S.B."/>
            <person name="Priest M."/>
            <person name="Young S.K."/>
            <person name="Wortman J."/>
            <person name="Nusbaum C."/>
            <person name="Birren B."/>
        </authorList>
    </citation>
    <scope>NUCLEOTIDE SEQUENCE [LARGE SCALE GENOMIC DNA]</scope>
    <source>
        <strain evidence="6 7">CBS 121828</strain>
    </source>
</reference>
<dbReference type="PANTHER" id="PTHR43296">
    <property type="entry name" value="PEROXISOMAL 2,4-DIENOYL-COA REDUCTASE"/>
    <property type="match status" value="1"/>
</dbReference>
<keyword evidence="1" id="KW-0521">NADP</keyword>
<evidence type="ECO:0000313" key="7">
    <source>
        <dbReference type="Proteomes" id="UP000053599"/>
    </source>
</evidence>
<dbReference type="SUPFAM" id="SSF51735">
    <property type="entry name" value="NAD(P)-binding Rossmann-fold domains"/>
    <property type="match status" value="1"/>
</dbReference>
<evidence type="ECO:0000313" key="6">
    <source>
        <dbReference type="EMBL" id="KIV80865.1"/>
    </source>
</evidence>